<gene>
    <name evidence="2" type="ORF">E2C01_082788</name>
</gene>
<evidence type="ECO:0000313" key="2">
    <source>
        <dbReference type="EMBL" id="MPC87908.1"/>
    </source>
</evidence>
<protein>
    <submittedName>
        <fullName evidence="2">Uncharacterized protein</fullName>
    </submittedName>
</protein>
<comment type="caution">
    <text evidence="2">The sequence shown here is derived from an EMBL/GenBank/DDBJ whole genome shotgun (WGS) entry which is preliminary data.</text>
</comment>
<evidence type="ECO:0000313" key="3">
    <source>
        <dbReference type="Proteomes" id="UP000324222"/>
    </source>
</evidence>
<accession>A0A5B7J4Q3</accession>
<dbReference type="Proteomes" id="UP000324222">
    <property type="component" value="Unassembled WGS sequence"/>
</dbReference>
<sequence length="32" mass="3617">MTLPPGRRGAGEKQGRSWKRWIMRGKTLGMSS</sequence>
<proteinExistence type="predicted"/>
<name>A0A5B7J4Q3_PORTR</name>
<evidence type="ECO:0000256" key="1">
    <source>
        <dbReference type="SAM" id="MobiDB-lite"/>
    </source>
</evidence>
<dbReference type="EMBL" id="VSRR010075991">
    <property type="protein sequence ID" value="MPC87908.1"/>
    <property type="molecule type" value="Genomic_DNA"/>
</dbReference>
<feature type="region of interest" description="Disordered" evidence="1">
    <location>
        <begin position="1"/>
        <end position="32"/>
    </location>
</feature>
<keyword evidence="3" id="KW-1185">Reference proteome</keyword>
<organism evidence="2 3">
    <name type="scientific">Portunus trituberculatus</name>
    <name type="common">Swimming crab</name>
    <name type="synonym">Neptunus trituberculatus</name>
    <dbReference type="NCBI Taxonomy" id="210409"/>
    <lineage>
        <taxon>Eukaryota</taxon>
        <taxon>Metazoa</taxon>
        <taxon>Ecdysozoa</taxon>
        <taxon>Arthropoda</taxon>
        <taxon>Crustacea</taxon>
        <taxon>Multicrustacea</taxon>
        <taxon>Malacostraca</taxon>
        <taxon>Eumalacostraca</taxon>
        <taxon>Eucarida</taxon>
        <taxon>Decapoda</taxon>
        <taxon>Pleocyemata</taxon>
        <taxon>Brachyura</taxon>
        <taxon>Eubrachyura</taxon>
        <taxon>Portunoidea</taxon>
        <taxon>Portunidae</taxon>
        <taxon>Portuninae</taxon>
        <taxon>Portunus</taxon>
    </lineage>
</organism>
<dbReference type="AlphaFoldDB" id="A0A5B7J4Q3"/>
<reference evidence="2 3" key="1">
    <citation type="submission" date="2019-05" db="EMBL/GenBank/DDBJ databases">
        <title>Another draft genome of Portunus trituberculatus and its Hox gene families provides insights of decapod evolution.</title>
        <authorList>
            <person name="Jeong J.-H."/>
            <person name="Song I."/>
            <person name="Kim S."/>
            <person name="Choi T."/>
            <person name="Kim D."/>
            <person name="Ryu S."/>
            <person name="Kim W."/>
        </authorList>
    </citation>
    <scope>NUCLEOTIDE SEQUENCE [LARGE SCALE GENOMIC DNA]</scope>
    <source>
        <tissue evidence="2">Muscle</tissue>
    </source>
</reference>